<protein>
    <submittedName>
        <fullName evidence="1">Uncharacterized protein</fullName>
    </submittedName>
</protein>
<keyword evidence="2" id="KW-1185">Reference proteome</keyword>
<accession>A0ACB7NX21</accession>
<name>A0ACB7NX21_9PEZI</name>
<comment type="caution">
    <text evidence="1">The sequence shown here is derived from an EMBL/GenBank/DDBJ whole genome shotgun (WGS) entry which is preliminary data.</text>
</comment>
<evidence type="ECO:0000313" key="2">
    <source>
        <dbReference type="Proteomes" id="UP000724584"/>
    </source>
</evidence>
<gene>
    <name evidence="1" type="ORF">F5144DRAFT_498846</name>
</gene>
<dbReference type="EMBL" id="JAGIZQ010000007">
    <property type="protein sequence ID" value="KAH6616985.1"/>
    <property type="molecule type" value="Genomic_DNA"/>
</dbReference>
<organism evidence="1 2">
    <name type="scientific">Chaetomium tenue</name>
    <dbReference type="NCBI Taxonomy" id="1854479"/>
    <lineage>
        <taxon>Eukaryota</taxon>
        <taxon>Fungi</taxon>
        <taxon>Dikarya</taxon>
        <taxon>Ascomycota</taxon>
        <taxon>Pezizomycotina</taxon>
        <taxon>Sordariomycetes</taxon>
        <taxon>Sordariomycetidae</taxon>
        <taxon>Sordariales</taxon>
        <taxon>Chaetomiaceae</taxon>
        <taxon>Chaetomium</taxon>
    </lineage>
</organism>
<evidence type="ECO:0000313" key="1">
    <source>
        <dbReference type="EMBL" id="KAH6616985.1"/>
    </source>
</evidence>
<dbReference type="Proteomes" id="UP000724584">
    <property type="component" value="Unassembled WGS sequence"/>
</dbReference>
<proteinExistence type="predicted"/>
<sequence>MSTTSKPPAIPPRPSKAQEQTLAPMVPPRPTNRRLRSVSPNPDRFAPSPLNEPGFLSKSPKPSNLGFPSDHEEPVHRPNSVELPSVGEEGKEYAALGDDPASTEDTSADPEQTRTVAKDLKLHAPKPSLPASSAKQRVLAVTRTDSERAASFGIGRASSVEDSNPALPSNRSLKKKASTASQLSGTERDIDDEQGIPEIGLQVPMYRNAGDVQAPSPAPSSSEGSKSRHVRKTSAHGNLPPGSYGLHGHGVAPQDKLERAYYEKHPDLLKKEHMQHHYDRPNDFSMSREDLDKIVKETASRGSGVGTNKNYAGTPSEQVGWQALEESASRIASPEPKSTSIYIDEPRRRSVMASDSESLAADDAERPYTAPILANDDIAKNPLPPGMHAPVESPASELDGPSPRPTSRPASLYKETSFELQHTPLEDVQEYEPLFEDDEKNDAKKPATKETSKTTTHPHRFPSADIWEDAPSSVLQTAEVSTPEFLDGQEQPTRNAVPPPREGETPVQAFARYQEELAEKESLGQRAAHKPLWPQNQKHLATEKPAARPPMQQRFPSRDVWEDAPESLRLETTVSTPQQDEAPSPSPVDTHKPTVPERPEPKLKSPDAPSPADKPAIPSRPKPRQLSADDKPVVPGRPKPQIPARPAKASPTPAGPGPAEPPVAVPPRPKPAVPARPMGSKISALQAGFMNDLNKRLKLGPQAPPSSKQQEASQEEEGQAAAAAAPKEKVPLSDARKGRARGPQRRAPAAKAVVAAPDVKAEEKAQAVSGSGFVSAATFFEIDPDEGVLSAGVVVDKAQSVSESKPEPEAVAAADEAEVEKPEMEELKTEEAKTEETKTEKPPVEETPDNEATDVAAAAAIPAVSPVSGEKEEKEEEQVTVESEKEVSEPKTTPDSETVEKPEPEVKTEAAVSPESVPKPEPEKQEIKSLATNMAGETLIKEEVKKDEEHGEVEPVKVVEN</sequence>
<reference evidence="1 2" key="1">
    <citation type="journal article" date="2021" name="Nat. Commun.">
        <title>Genetic determinants of endophytism in the Arabidopsis root mycobiome.</title>
        <authorList>
            <person name="Mesny F."/>
            <person name="Miyauchi S."/>
            <person name="Thiergart T."/>
            <person name="Pickel B."/>
            <person name="Atanasova L."/>
            <person name="Karlsson M."/>
            <person name="Huettel B."/>
            <person name="Barry K.W."/>
            <person name="Haridas S."/>
            <person name="Chen C."/>
            <person name="Bauer D."/>
            <person name="Andreopoulos W."/>
            <person name="Pangilinan J."/>
            <person name="LaButti K."/>
            <person name="Riley R."/>
            <person name="Lipzen A."/>
            <person name="Clum A."/>
            <person name="Drula E."/>
            <person name="Henrissat B."/>
            <person name="Kohler A."/>
            <person name="Grigoriev I.V."/>
            <person name="Martin F.M."/>
            <person name="Hacquard S."/>
        </authorList>
    </citation>
    <scope>NUCLEOTIDE SEQUENCE [LARGE SCALE GENOMIC DNA]</scope>
    <source>
        <strain evidence="1 2">MPI-SDFR-AT-0079</strain>
    </source>
</reference>